<dbReference type="InterPro" id="IPR006340">
    <property type="entry name" value="DUF436"/>
</dbReference>
<name>A0A1I7HV02_9BACL</name>
<organism evidence="2 3">
    <name type="scientific">Alicyclobacillus macrosporangiidus</name>
    <dbReference type="NCBI Taxonomy" id="392015"/>
    <lineage>
        <taxon>Bacteria</taxon>
        <taxon>Bacillati</taxon>
        <taxon>Bacillota</taxon>
        <taxon>Bacilli</taxon>
        <taxon>Bacillales</taxon>
        <taxon>Alicyclobacillaceae</taxon>
        <taxon>Alicyclobacillus</taxon>
    </lineage>
</organism>
<proteinExistence type="inferred from homology"/>
<reference evidence="3" key="1">
    <citation type="submission" date="2016-10" db="EMBL/GenBank/DDBJ databases">
        <authorList>
            <person name="Varghese N."/>
        </authorList>
    </citation>
    <scope>NUCLEOTIDE SEQUENCE [LARGE SCALE GENOMIC DNA]</scope>
    <source>
        <strain evidence="3">DSM 17980</strain>
    </source>
</reference>
<protein>
    <recommendedName>
        <fullName evidence="1">UPF0340 protein SAMN05421543_105119</fullName>
    </recommendedName>
</protein>
<comment type="similarity">
    <text evidence="1">Belongs to the UPF0340 family.</text>
</comment>
<dbReference type="Pfam" id="PF04260">
    <property type="entry name" value="DUF436"/>
    <property type="match status" value="1"/>
</dbReference>
<dbReference type="PIRSF" id="PIRSF007510">
    <property type="entry name" value="UCP007510"/>
    <property type="match status" value="1"/>
</dbReference>
<dbReference type="EMBL" id="FPBV01000005">
    <property type="protein sequence ID" value="SFU64562.1"/>
    <property type="molecule type" value="Genomic_DNA"/>
</dbReference>
<dbReference type="HAMAP" id="MF_00800">
    <property type="entry name" value="UPF0340"/>
    <property type="match status" value="1"/>
</dbReference>
<dbReference type="NCBIfam" id="TIGR01440">
    <property type="entry name" value="TIGR01440 family protein"/>
    <property type="match status" value="1"/>
</dbReference>
<keyword evidence="3" id="KW-1185">Reference proteome</keyword>
<sequence length="204" mass="22027">MREPRGPMGDRAWLDQIRSELRECLDDLRAAADLGPGRLLVVGASTSEVCGHRIGTHTSAEVGQALVETLFDFAAAAGCHLAFQCCEHLNRALVVRRSLAEARGWTEVAAVPVPGAGGSVAAHAYFAWPDACLVERVEADAGLDIGDTLIGMHLKRVAVPVRGRRNRIGEAHVVMARTRPPLVGGSRAVYDVEEARRRLFGDMR</sequence>
<dbReference type="AlphaFoldDB" id="A0A1I7HV02"/>
<dbReference type="STRING" id="392015.SAMN05421543_105119"/>
<accession>A0A1I7HV02</accession>
<dbReference type="eggNOG" id="COG4475">
    <property type="taxonomic scope" value="Bacteria"/>
</dbReference>
<dbReference type="InterPro" id="IPR028345">
    <property type="entry name" value="Antibiotic_NAT-like"/>
</dbReference>
<dbReference type="RefSeq" id="WP_074950660.1">
    <property type="nucleotide sequence ID" value="NZ_FPBV01000005.1"/>
</dbReference>
<dbReference type="Proteomes" id="UP000183508">
    <property type="component" value="Unassembled WGS sequence"/>
</dbReference>
<evidence type="ECO:0000313" key="3">
    <source>
        <dbReference type="Proteomes" id="UP000183508"/>
    </source>
</evidence>
<evidence type="ECO:0000313" key="2">
    <source>
        <dbReference type="EMBL" id="SFU64562.1"/>
    </source>
</evidence>
<dbReference type="SUPFAM" id="SSF110710">
    <property type="entry name" value="TTHA0583/YokD-like"/>
    <property type="match status" value="1"/>
</dbReference>
<evidence type="ECO:0000256" key="1">
    <source>
        <dbReference type="HAMAP-Rule" id="MF_00800"/>
    </source>
</evidence>
<gene>
    <name evidence="2" type="ORF">SAMN05421543_105119</name>
</gene>
<dbReference type="Gene3D" id="3.40.50.10360">
    <property type="entry name" value="Hypothetical protein TT1679"/>
    <property type="match status" value="1"/>
</dbReference>